<evidence type="ECO:0000313" key="3">
    <source>
        <dbReference type="Proteomes" id="UP000585474"/>
    </source>
</evidence>
<organism evidence="2 3">
    <name type="scientific">Actinidia rufa</name>
    <dbReference type="NCBI Taxonomy" id="165716"/>
    <lineage>
        <taxon>Eukaryota</taxon>
        <taxon>Viridiplantae</taxon>
        <taxon>Streptophyta</taxon>
        <taxon>Embryophyta</taxon>
        <taxon>Tracheophyta</taxon>
        <taxon>Spermatophyta</taxon>
        <taxon>Magnoliopsida</taxon>
        <taxon>eudicotyledons</taxon>
        <taxon>Gunneridae</taxon>
        <taxon>Pentapetalae</taxon>
        <taxon>asterids</taxon>
        <taxon>Ericales</taxon>
        <taxon>Actinidiaceae</taxon>
        <taxon>Actinidia</taxon>
    </lineage>
</organism>
<keyword evidence="3" id="KW-1185">Reference proteome</keyword>
<protein>
    <submittedName>
        <fullName evidence="2">Uncharacterized protein</fullName>
    </submittedName>
</protein>
<name>A0A7J0GHE8_9ERIC</name>
<sequence length="178" mass="19646">MLDCFGDKWKGHNGFQPEYFTVVKKELQKLLPRTTLRAKPNIELKAHKGVSEMNGKAFPMFEDCQTLFGHDRDIGEIAKDASEVPNRTHVQTPGLDDTWNDCYNPRYASGEPLFLDGIFVDVTGDDPISNVNPSTPKGNVNPSTSRGNVNPSTSRGNANPSTPMANILVLERPKGMQS</sequence>
<dbReference type="Proteomes" id="UP000585474">
    <property type="component" value="Unassembled WGS sequence"/>
</dbReference>
<reference evidence="2 3" key="1">
    <citation type="submission" date="2019-07" db="EMBL/GenBank/DDBJ databases">
        <title>De Novo Assembly of kiwifruit Actinidia rufa.</title>
        <authorList>
            <person name="Sugita-Konishi S."/>
            <person name="Sato K."/>
            <person name="Mori E."/>
            <person name="Abe Y."/>
            <person name="Kisaki G."/>
            <person name="Hamano K."/>
            <person name="Suezawa K."/>
            <person name="Otani M."/>
            <person name="Fukuda T."/>
            <person name="Manabe T."/>
            <person name="Gomi K."/>
            <person name="Tabuchi M."/>
            <person name="Akimitsu K."/>
            <person name="Kataoka I."/>
        </authorList>
    </citation>
    <scope>NUCLEOTIDE SEQUENCE [LARGE SCALE GENOMIC DNA]</scope>
    <source>
        <strain evidence="3">cv. Fuchu</strain>
    </source>
</reference>
<evidence type="ECO:0000256" key="1">
    <source>
        <dbReference type="SAM" id="MobiDB-lite"/>
    </source>
</evidence>
<evidence type="ECO:0000313" key="2">
    <source>
        <dbReference type="EMBL" id="GFZ10243.1"/>
    </source>
</evidence>
<dbReference type="EMBL" id="BJWL01000021">
    <property type="protein sequence ID" value="GFZ10243.1"/>
    <property type="molecule type" value="Genomic_DNA"/>
</dbReference>
<dbReference type="PANTHER" id="PTHR46250">
    <property type="entry name" value="MYB/SANT-LIKE DNA-BINDING DOMAIN PROTEIN-RELATED"/>
    <property type="match status" value="1"/>
</dbReference>
<feature type="compositionally biased region" description="Polar residues" evidence="1">
    <location>
        <begin position="129"/>
        <end position="164"/>
    </location>
</feature>
<feature type="region of interest" description="Disordered" evidence="1">
    <location>
        <begin position="129"/>
        <end position="178"/>
    </location>
</feature>
<proteinExistence type="predicted"/>
<gene>
    <name evidence="2" type="ORF">Acr_21g0008420</name>
</gene>
<comment type="caution">
    <text evidence="2">The sequence shown here is derived from an EMBL/GenBank/DDBJ whole genome shotgun (WGS) entry which is preliminary data.</text>
</comment>
<accession>A0A7J0GHE8</accession>
<dbReference type="AlphaFoldDB" id="A0A7J0GHE8"/>